<proteinExistence type="predicted"/>
<name>A0A9P5NQB7_GYMJU</name>
<dbReference type="AlphaFoldDB" id="A0A9P5NQB7"/>
<protein>
    <submittedName>
        <fullName evidence="2">Uncharacterized protein</fullName>
    </submittedName>
</protein>
<gene>
    <name evidence="2" type="ORF">CPB84DRAFT_1043406</name>
</gene>
<feature type="region of interest" description="Disordered" evidence="1">
    <location>
        <begin position="1"/>
        <end position="92"/>
    </location>
</feature>
<feature type="region of interest" description="Disordered" evidence="1">
    <location>
        <begin position="169"/>
        <end position="199"/>
    </location>
</feature>
<reference evidence="2" key="1">
    <citation type="submission" date="2020-11" db="EMBL/GenBank/DDBJ databases">
        <authorList>
            <consortium name="DOE Joint Genome Institute"/>
            <person name="Ahrendt S."/>
            <person name="Riley R."/>
            <person name="Andreopoulos W."/>
            <person name="LaButti K."/>
            <person name="Pangilinan J."/>
            <person name="Ruiz-duenas F.J."/>
            <person name="Barrasa J.M."/>
            <person name="Sanchez-Garcia M."/>
            <person name="Camarero S."/>
            <person name="Miyauchi S."/>
            <person name="Serrano A."/>
            <person name="Linde D."/>
            <person name="Babiker R."/>
            <person name="Drula E."/>
            <person name="Ayuso-Fernandez I."/>
            <person name="Pacheco R."/>
            <person name="Padilla G."/>
            <person name="Ferreira P."/>
            <person name="Barriuso J."/>
            <person name="Kellner H."/>
            <person name="Castanera R."/>
            <person name="Alfaro M."/>
            <person name="Ramirez L."/>
            <person name="Pisabarro A.G."/>
            <person name="Kuo A."/>
            <person name="Tritt A."/>
            <person name="Lipzen A."/>
            <person name="He G."/>
            <person name="Yan M."/>
            <person name="Ng V."/>
            <person name="Cullen D."/>
            <person name="Martin F."/>
            <person name="Rosso M.-N."/>
            <person name="Henrissat B."/>
            <person name="Hibbett D."/>
            <person name="Martinez A.T."/>
            <person name="Grigoriev I.V."/>
        </authorList>
    </citation>
    <scope>NUCLEOTIDE SEQUENCE</scope>
    <source>
        <strain evidence="2">AH 44721</strain>
    </source>
</reference>
<accession>A0A9P5NQB7</accession>
<comment type="caution">
    <text evidence="2">The sequence shown here is derived from an EMBL/GenBank/DDBJ whole genome shotgun (WGS) entry which is preliminary data.</text>
</comment>
<feature type="compositionally biased region" description="Basic and acidic residues" evidence="1">
    <location>
        <begin position="1"/>
        <end position="31"/>
    </location>
</feature>
<dbReference type="EMBL" id="JADNYJ010000048">
    <property type="protein sequence ID" value="KAF8900299.1"/>
    <property type="molecule type" value="Genomic_DNA"/>
</dbReference>
<evidence type="ECO:0000313" key="2">
    <source>
        <dbReference type="EMBL" id="KAF8900299.1"/>
    </source>
</evidence>
<keyword evidence="3" id="KW-1185">Reference proteome</keyword>
<feature type="compositionally biased region" description="Acidic residues" evidence="1">
    <location>
        <begin position="65"/>
        <end position="83"/>
    </location>
</feature>
<evidence type="ECO:0000256" key="1">
    <source>
        <dbReference type="SAM" id="MobiDB-lite"/>
    </source>
</evidence>
<evidence type="ECO:0000313" key="3">
    <source>
        <dbReference type="Proteomes" id="UP000724874"/>
    </source>
</evidence>
<sequence length="199" mass="22851">MQAQLREMELQLTQKEHELQEREHHLEEQNCRPRTPPQNPRQSTPRRPRENIESCPTKRSRHIFEEDENEETEGEGEMEDDEDSPRVRDVGAVVRKVNKRQADDEADVDDEMDELADEYRYESLEFDQQVKALEHLNAPRVQAKEGQCVRLIILGYPYLMLTWPGNGIPTGKEGKGGISTSKEGKEERRGGSCPGLAGQ</sequence>
<organism evidence="2 3">
    <name type="scientific">Gymnopilus junonius</name>
    <name type="common">Spectacular rustgill mushroom</name>
    <name type="synonym">Gymnopilus spectabilis subsp. junonius</name>
    <dbReference type="NCBI Taxonomy" id="109634"/>
    <lineage>
        <taxon>Eukaryota</taxon>
        <taxon>Fungi</taxon>
        <taxon>Dikarya</taxon>
        <taxon>Basidiomycota</taxon>
        <taxon>Agaricomycotina</taxon>
        <taxon>Agaricomycetes</taxon>
        <taxon>Agaricomycetidae</taxon>
        <taxon>Agaricales</taxon>
        <taxon>Agaricineae</taxon>
        <taxon>Hymenogastraceae</taxon>
        <taxon>Gymnopilus</taxon>
    </lineage>
</organism>
<dbReference type="Proteomes" id="UP000724874">
    <property type="component" value="Unassembled WGS sequence"/>
</dbReference>